<dbReference type="EMBL" id="JYDW01002550">
    <property type="protein sequence ID" value="KRZ46675.1"/>
    <property type="molecule type" value="Genomic_DNA"/>
</dbReference>
<name>A0A0V1KHI4_9BILA</name>
<organism evidence="2 3">
    <name type="scientific">Trichinella nativa</name>
    <dbReference type="NCBI Taxonomy" id="6335"/>
    <lineage>
        <taxon>Eukaryota</taxon>
        <taxon>Metazoa</taxon>
        <taxon>Ecdysozoa</taxon>
        <taxon>Nematoda</taxon>
        <taxon>Enoplea</taxon>
        <taxon>Dorylaimia</taxon>
        <taxon>Trichinellida</taxon>
        <taxon>Trichinellidae</taxon>
        <taxon>Trichinella</taxon>
    </lineage>
</organism>
<protein>
    <submittedName>
        <fullName evidence="2">Uncharacterized protein</fullName>
    </submittedName>
</protein>
<keyword evidence="3" id="KW-1185">Reference proteome</keyword>
<evidence type="ECO:0000313" key="3">
    <source>
        <dbReference type="Proteomes" id="UP000054721"/>
    </source>
</evidence>
<evidence type="ECO:0000256" key="1">
    <source>
        <dbReference type="SAM" id="MobiDB-lite"/>
    </source>
</evidence>
<gene>
    <name evidence="2" type="ORF">T02_16104</name>
</gene>
<reference evidence="2 3" key="1">
    <citation type="submission" date="2015-05" db="EMBL/GenBank/DDBJ databases">
        <title>Evolution of Trichinella species and genotypes.</title>
        <authorList>
            <person name="Korhonen P.K."/>
            <person name="Edoardo P."/>
            <person name="Giuseppe L.R."/>
            <person name="Gasser R.B."/>
        </authorList>
    </citation>
    <scope>NUCLEOTIDE SEQUENCE [LARGE SCALE GENOMIC DNA]</scope>
    <source>
        <strain evidence="2">ISS10</strain>
    </source>
</reference>
<evidence type="ECO:0000313" key="2">
    <source>
        <dbReference type="EMBL" id="KRZ46675.1"/>
    </source>
</evidence>
<accession>A0A0V1KHI4</accession>
<dbReference type="AlphaFoldDB" id="A0A0V1KHI4"/>
<sequence>MVILLFPSCDQTQPPLPERLQPFCDSQGHLPHTGSSKSKLDLW</sequence>
<comment type="caution">
    <text evidence="2">The sequence shown here is derived from an EMBL/GenBank/DDBJ whole genome shotgun (WGS) entry which is preliminary data.</text>
</comment>
<feature type="region of interest" description="Disordered" evidence="1">
    <location>
        <begin position="17"/>
        <end position="43"/>
    </location>
</feature>
<dbReference type="Proteomes" id="UP000054721">
    <property type="component" value="Unassembled WGS sequence"/>
</dbReference>
<proteinExistence type="predicted"/>